<feature type="domain" description="Cytochrome c" evidence="10">
    <location>
        <begin position="43"/>
        <end position="141"/>
    </location>
</feature>
<evidence type="ECO:0000256" key="7">
    <source>
        <dbReference type="ARBA" id="ARBA00023004"/>
    </source>
</evidence>
<keyword evidence="3 8" id="KW-0349">Heme</keyword>
<dbReference type="RefSeq" id="WP_229743501.1">
    <property type="nucleotide sequence ID" value="NZ_BMJQ01000002.1"/>
</dbReference>
<evidence type="ECO:0000256" key="3">
    <source>
        <dbReference type="ARBA" id="ARBA00022617"/>
    </source>
</evidence>
<comment type="cofactor">
    <cofactor evidence="1">
        <name>heme c</name>
        <dbReference type="ChEBI" id="CHEBI:61717"/>
    </cofactor>
</comment>
<dbReference type="PANTHER" id="PTHR35008">
    <property type="entry name" value="BLL4482 PROTEIN-RELATED"/>
    <property type="match status" value="1"/>
</dbReference>
<dbReference type="Pfam" id="PF00034">
    <property type="entry name" value="Cytochrom_C"/>
    <property type="match status" value="1"/>
</dbReference>
<dbReference type="GO" id="GO:0020037">
    <property type="term" value="F:heme binding"/>
    <property type="evidence" value="ECO:0007669"/>
    <property type="project" value="InterPro"/>
</dbReference>
<feature type="region of interest" description="Disordered" evidence="9">
    <location>
        <begin position="67"/>
        <end position="90"/>
    </location>
</feature>
<evidence type="ECO:0000313" key="11">
    <source>
        <dbReference type="EMBL" id="GGF06951.1"/>
    </source>
</evidence>
<dbReference type="Gene3D" id="1.10.760.10">
    <property type="entry name" value="Cytochrome c-like domain"/>
    <property type="match status" value="1"/>
</dbReference>
<organism evidence="11 12">
    <name type="scientific">Aliidongia dinghuensis</name>
    <dbReference type="NCBI Taxonomy" id="1867774"/>
    <lineage>
        <taxon>Bacteria</taxon>
        <taxon>Pseudomonadati</taxon>
        <taxon>Pseudomonadota</taxon>
        <taxon>Alphaproteobacteria</taxon>
        <taxon>Rhodospirillales</taxon>
        <taxon>Dongiaceae</taxon>
        <taxon>Aliidongia</taxon>
    </lineage>
</organism>
<keyword evidence="12" id="KW-1185">Reference proteome</keyword>
<dbReference type="GO" id="GO:0005506">
    <property type="term" value="F:iron ion binding"/>
    <property type="evidence" value="ECO:0007669"/>
    <property type="project" value="InterPro"/>
</dbReference>
<evidence type="ECO:0000256" key="6">
    <source>
        <dbReference type="ARBA" id="ARBA00022982"/>
    </source>
</evidence>
<dbReference type="InterPro" id="IPR036909">
    <property type="entry name" value="Cyt_c-like_dom_sf"/>
</dbReference>
<accession>A0A8J2YQV1</accession>
<evidence type="ECO:0000256" key="8">
    <source>
        <dbReference type="PROSITE-ProRule" id="PRU00433"/>
    </source>
</evidence>
<comment type="caution">
    <text evidence="11">The sequence shown here is derived from an EMBL/GenBank/DDBJ whole genome shotgun (WGS) entry which is preliminary data.</text>
</comment>
<evidence type="ECO:0000313" key="12">
    <source>
        <dbReference type="Proteomes" id="UP000646365"/>
    </source>
</evidence>
<name>A0A8J2YQV1_9PROT</name>
<dbReference type="GO" id="GO:0009055">
    <property type="term" value="F:electron transfer activity"/>
    <property type="evidence" value="ECO:0007669"/>
    <property type="project" value="InterPro"/>
</dbReference>
<evidence type="ECO:0000256" key="4">
    <source>
        <dbReference type="ARBA" id="ARBA00022660"/>
    </source>
</evidence>
<dbReference type="PANTHER" id="PTHR35008:SF4">
    <property type="entry name" value="BLL4482 PROTEIN"/>
    <property type="match status" value="1"/>
</dbReference>
<dbReference type="PRINTS" id="PR00605">
    <property type="entry name" value="CYTCHROMECIC"/>
</dbReference>
<keyword evidence="5 8" id="KW-0479">Metal-binding</keyword>
<dbReference type="PROSITE" id="PS51007">
    <property type="entry name" value="CYTC"/>
    <property type="match status" value="1"/>
</dbReference>
<dbReference type="InterPro" id="IPR051459">
    <property type="entry name" value="Cytochrome_c-type_DH"/>
</dbReference>
<evidence type="ECO:0000256" key="1">
    <source>
        <dbReference type="ARBA" id="ARBA00001926"/>
    </source>
</evidence>
<dbReference type="InterPro" id="IPR009056">
    <property type="entry name" value="Cyt_c-like_dom"/>
</dbReference>
<gene>
    <name evidence="11" type="ORF">GCM10011611_10550</name>
</gene>
<reference evidence="11" key="1">
    <citation type="journal article" date="2014" name="Int. J. Syst. Evol. Microbiol.">
        <title>Complete genome sequence of Corynebacterium casei LMG S-19264T (=DSM 44701T), isolated from a smear-ripened cheese.</title>
        <authorList>
            <consortium name="US DOE Joint Genome Institute (JGI-PGF)"/>
            <person name="Walter F."/>
            <person name="Albersmeier A."/>
            <person name="Kalinowski J."/>
            <person name="Ruckert C."/>
        </authorList>
    </citation>
    <scope>NUCLEOTIDE SEQUENCE</scope>
    <source>
        <strain evidence="11">CGMCC 1.15725</strain>
    </source>
</reference>
<sequence>MSGRPVIAFGVLVAVLAAGGLGLAGYTFAPARAKWTVPGDDPKEIAAGAVLYQANCAACHGVHLEGQPNWHEPGPDGLLPAPPHDETGHTWQHSDAELVELVTHSVASFAPAGYKTAMPAFEGKLTPAEIHATIAYVKSTWSPGIRAYQAAQNPGGPSLAELPGDWRFPPTCDYHFPAKVRAADERAP</sequence>
<protein>
    <recommendedName>
        <fullName evidence="10">Cytochrome c domain-containing protein</fullName>
    </recommendedName>
</protein>
<evidence type="ECO:0000256" key="2">
    <source>
        <dbReference type="ARBA" id="ARBA00022448"/>
    </source>
</evidence>
<keyword evidence="7 8" id="KW-0408">Iron</keyword>
<evidence type="ECO:0000256" key="5">
    <source>
        <dbReference type="ARBA" id="ARBA00022723"/>
    </source>
</evidence>
<dbReference type="SUPFAM" id="SSF46626">
    <property type="entry name" value="Cytochrome c"/>
    <property type="match status" value="1"/>
</dbReference>
<dbReference type="InterPro" id="IPR008168">
    <property type="entry name" value="Cyt_C_IC"/>
</dbReference>
<proteinExistence type="predicted"/>
<evidence type="ECO:0000256" key="9">
    <source>
        <dbReference type="SAM" id="MobiDB-lite"/>
    </source>
</evidence>
<keyword evidence="4" id="KW-0679">Respiratory chain</keyword>
<keyword evidence="2" id="KW-0813">Transport</keyword>
<reference evidence="11" key="2">
    <citation type="submission" date="2020-09" db="EMBL/GenBank/DDBJ databases">
        <authorList>
            <person name="Sun Q."/>
            <person name="Zhou Y."/>
        </authorList>
    </citation>
    <scope>NUCLEOTIDE SEQUENCE</scope>
    <source>
        <strain evidence="11">CGMCC 1.15725</strain>
    </source>
</reference>
<dbReference type="AlphaFoldDB" id="A0A8J2YQV1"/>
<keyword evidence="6" id="KW-0249">Electron transport</keyword>
<dbReference type="Proteomes" id="UP000646365">
    <property type="component" value="Unassembled WGS sequence"/>
</dbReference>
<evidence type="ECO:0000259" key="10">
    <source>
        <dbReference type="PROSITE" id="PS51007"/>
    </source>
</evidence>
<dbReference type="EMBL" id="BMJQ01000002">
    <property type="protein sequence ID" value="GGF06951.1"/>
    <property type="molecule type" value="Genomic_DNA"/>
</dbReference>